<accession>A0A9P6A920</accession>
<proteinExistence type="predicted"/>
<keyword evidence="1" id="KW-0732">Signal</keyword>
<dbReference type="AlphaFoldDB" id="A0A9P6A920"/>
<gene>
    <name evidence="2" type="ORF">BDN71DRAFT_174473</name>
</gene>
<dbReference type="EMBL" id="MU154532">
    <property type="protein sequence ID" value="KAF9499351.1"/>
    <property type="molecule type" value="Genomic_DNA"/>
</dbReference>
<sequence>MTSSLTELLIWAMQAITTASLSDAIPFYLRFAQIALQWTCWTFFSRYGAYRTGGDYLLGVSSSERSPRHCDLNQRFVCRISRKHC</sequence>
<feature type="chain" id="PRO_5040323014" evidence="1">
    <location>
        <begin position="25"/>
        <end position="85"/>
    </location>
</feature>
<dbReference type="Proteomes" id="UP000807025">
    <property type="component" value="Unassembled WGS sequence"/>
</dbReference>
<feature type="signal peptide" evidence="1">
    <location>
        <begin position="1"/>
        <end position="24"/>
    </location>
</feature>
<reference evidence="2" key="1">
    <citation type="submission" date="2020-11" db="EMBL/GenBank/DDBJ databases">
        <authorList>
            <consortium name="DOE Joint Genome Institute"/>
            <person name="Ahrendt S."/>
            <person name="Riley R."/>
            <person name="Andreopoulos W."/>
            <person name="Labutti K."/>
            <person name="Pangilinan J."/>
            <person name="Ruiz-Duenas F.J."/>
            <person name="Barrasa J.M."/>
            <person name="Sanchez-Garcia M."/>
            <person name="Camarero S."/>
            <person name="Miyauchi S."/>
            <person name="Serrano A."/>
            <person name="Linde D."/>
            <person name="Babiker R."/>
            <person name="Drula E."/>
            <person name="Ayuso-Fernandez I."/>
            <person name="Pacheco R."/>
            <person name="Padilla G."/>
            <person name="Ferreira P."/>
            <person name="Barriuso J."/>
            <person name="Kellner H."/>
            <person name="Castanera R."/>
            <person name="Alfaro M."/>
            <person name="Ramirez L."/>
            <person name="Pisabarro A.G."/>
            <person name="Kuo A."/>
            <person name="Tritt A."/>
            <person name="Lipzen A."/>
            <person name="He G."/>
            <person name="Yan M."/>
            <person name="Ng V."/>
            <person name="Cullen D."/>
            <person name="Martin F."/>
            <person name="Rosso M.-N."/>
            <person name="Henrissat B."/>
            <person name="Hibbett D."/>
            <person name="Martinez A.T."/>
            <person name="Grigoriev I.V."/>
        </authorList>
    </citation>
    <scope>NUCLEOTIDE SEQUENCE</scope>
    <source>
        <strain evidence="2">ATCC 90797</strain>
    </source>
</reference>
<comment type="caution">
    <text evidence="2">The sequence shown here is derived from an EMBL/GenBank/DDBJ whole genome shotgun (WGS) entry which is preliminary data.</text>
</comment>
<evidence type="ECO:0000313" key="3">
    <source>
        <dbReference type="Proteomes" id="UP000807025"/>
    </source>
</evidence>
<evidence type="ECO:0000313" key="2">
    <source>
        <dbReference type="EMBL" id="KAF9499351.1"/>
    </source>
</evidence>
<name>A0A9P6A920_PLEER</name>
<organism evidence="2 3">
    <name type="scientific">Pleurotus eryngii</name>
    <name type="common">Boletus of the steppes</name>
    <dbReference type="NCBI Taxonomy" id="5323"/>
    <lineage>
        <taxon>Eukaryota</taxon>
        <taxon>Fungi</taxon>
        <taxon>Dikarya</taxon>
        <taxon>Basidiomycota</taxon>
        <taxon>Agaricomycotina</taxon>
        <taxon>Agaricomycetes</taxon>
        <taxon>Agaricomycetidae</taxon>
        <taxon>Agaricales</taxon>
        <taxon>Pleurotineae</taxon>
        <taxon>Pleurotaceae</taxon>
        <taxon>Pleurotus</taxon>
    </lineage>
</organism>
<protein>
    <submittedName>
        <fullName evidence="2">Uncharacterized protein</fullName>
    </submittedName>
</protein>
<evidence type="ECO:0000256" key="1">
    <source>
        <dbReference type="SAM" id="SignalP"/>
    </source>
</evidence>
<keyword evidence="3" id="KW-1185">Reference proteome</keyword>